<dbReference type="AlphaFoldDB" id="A0A6N9TY18"/>
<feature type="domain" description="UspA" evidence="2">
    <location>
        <begin position="1"/>
        <end position="139"/>
    </location>
</feature>
<dbReference type="InterPro" id="IPR006016">
    <property type="entry name" value="UspA"/>
</dbReference>
<dbReference type="EMBL" id="JAAGRR010000159">
    <property type="protein sequence ID" value="NDY43376.1"/>
    <property type="molecule type" value="Genomic_DNA"/>
</dbReference>
<dbReference type="InterPro" id="IPR014729">
    <property type="entry name" value="Rossmann-like_a/b/a_fold"/>
</dbReference>
<keyword evidence="4" id="KW-1185">Reference proteome</keyword>
<feature type="domain" description="UspA" evidence="2">
    <location>
        <begin position="159"/>
        <end position="293"/>
    </location>
</feature>
<dbReference type="Pfam" id="PF00582">
    <property type="entry name" value="Usp"/>
    <property type="match status" value="2"/>
</dbReference>
<name>A0A6N9TY18_DISTH</name>
<evidence type="ECO:0000313" key="4">
    <source>
        <dbReference type="Proteomes" id="UP000469346"/>
    </source>
</evidence>
<evidence type="ECO:0000256" key="1">
    <source>
        <dbReference type="ARBA" id="ARBA00008791"/>
    </source>
</evidence>
<comment type="similarity">
    <text evidence="1">Belongs to the universal stress protein A family.</text>
</comment>
<proteinExistence type="inferred from homology"/>
<dbReference type="CDD" id="cd00293">
    <property type="entry name" value="USP-like"/>
    <property type="match status" value="2"/>
</dbReference>
<comment type="caution">
    <text evidence="3">The sequence shown here is derived from an EMBL/GenBank/DDBJ whole genome shotgun (WGS) entry which is preliminary data.</text>
</comment>
<dbReference type="InterPro" id="IPR006015">
    <property type="entry name" value="Universal_stress_UspA"/>
</dbReference>
<organism evidence="3 4">
    <name type="scientific">Dissulfurirhabdus thermomarina</name>
    <dbReference type="NCBI Taxonomy" id="1765737"/>
    <lineage>
        <taxon>Bacteria</taxon>
        <taxon>Deltaproteobacteria</taxon>
        <taxon>Dissulfurirhabdaceae</taxon>
        <taxon>Dissulfurirhabdus</taxon>
    </lineage>
</organism>
<dbReference type="RefSeq" id="WP_163299517.1">
    <property type="nucleotide sequence ID" value="NZ_JAAGRR010000159.1"/>
</dbReference>
<dbReference type="SUPFAM" id="SSF52402">
    <property type="entry name" value="Adenine nucleotide alpha hydrolases-like"/>
    <property type="match status" value="2"/>
</dbReference>
<protein>
    <submittedName>
        <fullName evidence="3">Universal stress protein</fullName>
    </submittedName>
</protein>
<gene>
    <name evidence="3" type="ORF">G3N55_11055</name>
</gene>
<dbReference type="PRINTS" id="PR01438">
    <property type="entry name" value="UNVRSLSTRESS"/>
</dbReference>
<evidence type="ECO:0000313" key="3">
    <source>
        <dbReference type="EMBL" id="NDY43376.1"/>
    </source>
</evidence>
<dbReference type="PANTHER" id="PTHR46268:SF26">
    <property type="entry name" value="UNIVERSAL STRESS PROTEIN MJ0577"/>
    <property type="match status" value="1"/>
</dbReference>
<sequence length="294" mass="31535">MFEKALFPVDFSEISDKVLACTSALEGLGIRKAVLLHVTDVRSAVDFLGFDKTFYERHDQMATQELAARLENLRRAGIEAESRLVHDIPGKGVVHAARAEGCDIVVMGSHGRTSWKEKLLGGTTGFVVEHADVPVLVMRPAGTGDRFTCALEARPVTDHVCLLTDLSPRAEGARRAARSLAPRAARMTLFHVVESPGAGEETARETPPGKAPAAARNRLAGLAEEMKAAGAGAVEVELVTGPVREEVTRRLRRGDVTLAVMGTRGWGGFRELLLGSVSRAAVEFAAAPILLVRE</sequence>
<evidence type="ECO:0000259" key="2">
    <source>
        <dbReference type="Pfam" id="PF00582"/>
    </source>
</evidence>
<dbReference type="Proteomes" id="UP000469346">
    <property type="component" value="Unassembled WGS sequence"/>
</dbReference>
<reference evidence="3 4" key="1">
    <citation type="submission" date="2020-02" db="EMBL/GenBank/DDBJ databases">
        <title>Comparative genomics of sulfur disproportionating microorganisms.</title>
        <authorList>
            <person name="Ward L.M."/>
            <person name="Bertran E."/>
            <person name="Johnston D.T."/>
        </authorList>
    </citation>
    <scope>NUCLEOTIDE SEQUENCE [LARGE SCALE GENOMIC DNA]</scope>
    <source>
        <strain evidence="3 4">DSM 100025</strain>
    </source>
</reference>
<accession>A0A6N9TY18</accession>
<dbReference type="Gene3D" id="3.40.50.620">
    <property type="entry name" value="HUPs"/>
    <property type="match status" value="2"/>
</dbReference>
<dbReference type="PANTHER" id="PTHR46268">
    <property type="entry name" value="STRESS RESPONSE PROTEIN NHAX"/>
    <property type="match status" value="1"/>
</dbReference>